<dbReference type="AlphaFoldDB" id="A0A9P6DLN4"/>
<proteinExistence type="predicted"/>
<evidence type="ECO:0000313" key="3">
    <source>
        <dbReference type="Proteomes" id="UP000886523"/>
    </source>
</evidence>
<accession>A0A9P6DLN4</accession>
<dbReference type="EMBL" id="MU129127">
    <property type="protein sequence ID" value="KAF9506032.1"/>
    <property type="molecule type" value="Genomic_DNA"/>
</dbReference>
<comment type="caution">
    <text evidence="2">The sequence shown here is derived from an EMBL/GenBank/DDBJ whole genome shotgun (WGS) entry which is preliminary data.</text>
</comment>
<gene>
    <name evidence="2" type="ORF">BS47DRAFT_1399866</name>
</gene>
<feature type="compositionally biased region" description="Polar residues" evidence="1">
    <location>
        <begin position="15"/>
        <end position="27"/>
    </location>
</feature>
<dbReference type="Proteomes" id="UP000886523">
    <property type="component" value="Unassembled WGS sequence"/>
</dbReference>
<protein>
    <submittedName>
        <fullName evidence="2">Uncharacterized protein</fullName>
    </submittedName>
</protein>
<feature type="region of interest" description="Disordered" evidence="1">
    <location>
        <begin position="1"/>
        <end position="55"/>
    </location>
</feature>
<evidence type="ECO:0000256" key="1">
    <source>
        <dbReference type="SAM" id="MobiDB-lite"/>
    </source>
</evidence>
<evidence type="ECO:0000313" key="2">
    <source>
        <dbReference type="EMBL" id="KAF9506032.1"/>
    </source>
</evidence>
<reference evidence="2" key="1">
    <citation type="journal article" date="2020" name="Nat. Commun.">
        <title>Large-scale genome sequencing of mycorrhizal fungi provides insights into the early evolution of symbiotic traits.</title>
        <authorList>
            <person name="Miyauchi S."/>
            <person name="Kiss E."/>
            <person name="Kuo A."/>
            <person name="Drula E."/>
            <person name="Kohler A."/>
            <person name="Sanchez-Garcia M."/>
            <person name="Morin E."/>
            <person name="Andreopoulos B."/>
            <person name="Barry K.W."/>
            <person name="Bonito G."/>
            <person name="Buee M."/>
            <person name="Carver A."/>
            <person name="Chen C."/>
            <person name="Cichocki N."/>
            <person name="Clum A."/>
            <person name="Culley D."/>
            <person name="Crous P.W."/>
            <person name="Fauchery L."/>
            <person name="Girlanda M."/>
            <person name="Hayes R.D."/>
            <person name="Keri Z."/>
            <person name="LaButti K."/>
            <person name="Lipzen A."/>
            <person name="Lombard V."/>
            <person name="Magnuson J."/>
            <person name="Maillard F."/>
            <person name="Murat C."/>
            <person name="Nolan M."/>
            <person name="Ohm R.A."/>
            <person name="Pangilinan J."/>
            <person name="Pereira M.F."/>
            <person name="Perotto S."/>
            <person name="Peter M."/>
            <person name="Pfister S."/>
            <person name="Riley R."/>
            <person name="Sitrit Y."/>
            <person name="Stielow J.B."/>
            <person name="Szollosi G."/>
            <person name="Zifcakova L."/>
            <person name="Stursova M."/>
            <person name="Spatafora J.W."/>
            <person name="Tedersoo L."/>
            <person name="Vaario L.M."/>
            <person name="Yamada A."/>
            <person name="Yan M."/>
            <person name="Wang P."/>
            <person name="Xu J."/>
            <person name="Bruns T."/>
            <person name="Baldrian P."/>
            <person name="Vilgalys R."/>
            <person name="Dunand C."/>
            <person name="Henrissat B."/>
            <person name="Grigoriev I.V."/>
            <person name="Hibbett D."/>
            <person name="Nagy L.G."/>
            <person name="Martin F.M."/>
        </authorList>
    </citation>
    <scope>NUCLEOTIDE SEQUENCE</scope>
    <source>
        <strain evidence="2">UP504</strain>
    </source>
</reference>
<sequence length="176" mass="19254">MAFASTIHLPPSKPMTPSLQTEFNQGGSLIPDIEPSQDRPLGPSTAILKPSSSSPLQMHSLSSVITACSQSMKEVNPQSSPLIPPVFSLPPMPQFMWSVVPHTRSYSDSTSFLIPKSQKSSIETFKINAPSVQMLPTFPPDIHVRSDITVQDEQWESFSTCKNTSFSSPEVHSTPK</sequence>
<name>A0A9P6DLN4_9AGAM</name>
<keyword evidence="3" id="KW-1185">Reference proteome</keyword>
<organism evidence="2 3">
    <name type="scientific">Hydnum rufescens UP504</name>
    <dbReference type="NCBI Taxonomy" id="1448309"/>
    <lineage>
        <taxon>Eukaryota</taxon>
        <taxon>Fungi</taxon>
        <taxon>Dikarya</taxon>
        <taxon>Basidiomycota</taxon>
        <taxon>Agaricomycotina</taxon>
        <taxon>Agaricomycetes</taxon>
        <taxon>Cantharellales</taxon>
        <taxon>Hydnaceae</taxon>
        <taxon>Hydnum</taxon>
    </lineage>
</organism>